<keyword evidence="3" id="KW-1185">Reference proteome</keyword>
<dbReference type="PANTHER" id="PTHR43155:SF1">
    <property type="entry name" value="3'3'-CGAMP-SPECIFIC PHOSPHODIESTERASE 1"/>
    <property type="match status" value="1"/>
</dbReference>
<dbReference type="Gene3D" id="1.10.3210.10">
    <property type="entry name" value="Hypothetical protein af1432"/>
    <property type="match status" value="2"/>
</dbReference>
<dbReference type="SMART" id="SM00471">
    <property type="entry name" value="HDc"/>
    <property type="match status" value="1"/>
</dbReference>
<reference evidence="2 3" key="1">
    <citation type="submission" date="2011-01" db="EMBL/GenBank/DDBJ databases">
        <title>Whole genome sequence of Caldisericum exile AZM16c01.</title>
        <authorList>
            <person name="Narita-Yamada S."/>
            <person name="Kawakoshi A."/>
            <person name="Nakamura S."/>
            <person name="Sasagawa M."/>
            <person name="Fukada J."/>
            <person name="Sekine M."/>
            <person name="Kato Y."/>
            <person name="Fukai R."/>
            <person name="Sasaki K."/>
            <person name="Hanamaki A."/>
            <person name="Narita H."/>
            <person name="Konno Y."/>
            <person name="Mori K."/>
            <person name="Yamazaki S."/>
            <person name="Suzuki K."/>
            <person name="Fujita N."/>
        </authorList>
    </citation>
    <scope>NUCLEOTIDE SEQUENCE [LARGE SCALE GENOMIC DNA]</scope>
    <source>
        <strain evidence="3">DSM 21853 / NBRC 104410 / AZM16c01</strain>
    </source>
</reference>
<evidence type="ECO:0000259" key="1">
    <source>
        <dbReference type="PROSITE" id="PS51832"/>
    </source>
</evidence>
<dbReference type="EMBL" id="AP012051">
    <property type="protein sequence ID" value="BAL80455.1"/>
    <property type="molecule type" value="Genomic_DNA"/>
</dbReference>
<dbReference type="SUPFAM" id="SSF109604">
    <property type="entry name" value="HD-domain/PDEase-like"/>
    <property type="match status" value="2"/>
</dbReference>
<proteinExistence type="predicted"/>
<dbReference type="InterPro" id="IPR037522">
    <property type="entry name" value="HD_GYP_dom"/>
</dbReference>
<sequence>MEYWQGDRIRYRTKKKTIFASLFHDIGGISLKERIDILNFDEDSSYNKHAELGYLLFKDCKMVSEEADIIRYHHVPWDYGAGREKNNERIPIESHILHLADRISVLIDYDHEVLGQVGSIVERVKGLSGKVFVPEFVDAFVKISNKEYLWLDVVSSNIDEELNKIHNLPLASFDIELLRNFAKVFSRIIDFRSRFTATHSSGVSACAVELAKLAGFSEKELVIMEIAGYLHDLGKLAVPKEILEKPGKLSLEEFNIVKSHTYYTYKILSYIPNFETINRWASFHHERLDGSGYPFHISAFDFPLGSRIMAVADVFTALTEDRPYREGMDVDKALNIVEMMAQNNALDTYVTYLLKKNFARINDVRIGAQTVVRKEYEEFSKFGILY</sequence>
<dbReference type="PROSITE" id="PS51832">
    <property type="entry name" value="HD_GYP"/>
    <property type="match status" value="1"/>
</dbReference>
<dbReference type="AlphaFoldDB" id="A0A7U6GDQ4"/>
<dbReference type="RefSeq" id="WP_014452862.1">
    <property type="nucleotide sequence ID" value="NC_017096.1"/>
</dbReference>
<gene>
    <name evidence="2" type="ordered locus">CSE_03290</name>
</gene>
<evidence type="ECO:0000313" key="3">
    <source>
        <dbReference type="Proteomes" id="UP000004793"/>
    </source>
</evidence>
<dbReference type="CDD" id="cd00077">
    <property type="entry name" value="HDc"/>
    <property type="match status" value="2"/>
</dbReference>
<dbReference type="KEGG" id="cex:CSE_03290"/>
<dbReference type="InterPro" id="IPR006674">
    <property type="entry name" value="HD_domain"/>
</dbReference>
<dbReference type="PANTHER" id="PTHR43155">
    <property type="entry name" value="CYCLIC DI-GMP PHOSPHODIESTERASE PA4108-RELATED"/>
    <property type="match status" value="1"/>
</dbReference>
<organism evidence="2 3">
    <name type="scientific">Caldisericum exile (strain DSM 21853 / NBRC 104410 / AZM16c01)</name>
    <dbReference type="NCBI Taxonomy" id="511051"/>
    <lineage>
        <taxon>Bacteria</taxon>
        <taxon>Pseudomonadati</taxon>
        <taxon>Caldisericota/Cryosericota group</taxon>
        <taxon>Caldisericota</taxon>
        <taxon>Caldisericia</taxon>
        <taxon>Caldisericales</taxon>
        <taxon>Caldisericaceae</taxon>
        <taxon>Caldisericum</taxon>
    </lineage>
</organism>
<protein>
    <recommendedName>
        <fullName evidence="1">HD-GYP domain-containing protein</fullName>
    </recommendedName>
</protein>
<dbReference type="InterPro" id="IPR003607">
    <property type="entry name" value="HD/PDEase_dom"/>
</dbReference>
<evidence type="ECO:0000313" key="2">
    <source>
        <dbReference type="EMBL" id="BAL80455.1"/>
    </source>
</evidence>
<accession>A0A7U6GDQ4</accession>
<feature type="domain" description="HD-GYP" evidence="1">
    <location>
        <begin position="174"/>
        <end position="369"/>
    </location>
</feature>
<dbReference type="Pfam" id="PF13487">
    <property type="entry name" value="HD_5"/>
    <property type="match status" value="1"/>
</dbReference>
<name>A0A7U6GDQ4_CALEA</name>
<dbReference type="Pfam" id="PF01966">
    <property type="entry name" value="HD"/>
    <property type="match status" value="1"/>
</dbReference>
<dbReference type="Proteomes" id="UP000004793">
    <property type="component" value="Chromosome"/>
</dbReference>